<proteinExistence type="predicted"/>
<organism evidence="1">
    <name type="scientific">marine sediment metagenome</name>
    <dbReference type="NCBI Taxonomy" id="412755"/>
    <lineage>
        <taxon>unclassified sequences</taxon>
        <taxon>metagenomes</taxon>
        <taxon>ecological metagenomes</taxon>
    </lineage>
</organism>
<accession>A0A0F9JFW5</accession>
<gene>
    <name evidence="1" type="ORF">LCGC14_1761580</name>
</gene>
<evidence type="ECO:0000313" key="1">
    <source>
        <dbReference type="EMBL" id="KKM04701.1"/>
    </source>
</evidence>
<dbReference type="AlphaFoldDB" id="A0A0F9JFW5"/>
<dbReference type="EMBL" id="LAZR01016396">
    <property type="protein sequence ID" value="KKM04701.1"/>
    <property type="molecule type" value="Genomic_DNA"/>
</dbReference>
<name>A0A0F9JFW5_9ZZZZ</name>
<protein>
    <submittedName>
        <fullName evidence="1">Uncharacterized protein</fullName>
    </submittedName>
</protein>
<reference evidence="1" key="1">
    <citation type="journal article" date="2015" name="Nature">
        <title>Complex archaea that bridge the gap between prokaryotes and eukaryotes.</title>
        <authorList>
            <person name="Spang A."/>
            <person name="Saw J.H."/>
            <person name="Jorgensen S.L."/>
            <person name="Zaremba-Niedzwiedzka K."/>
            <person name="Martijn J."/>
            <person name="Lind A.E."/>
            <person name="van Eijk R."/>
            <person name="Schleper C."/>
            <person name="Guy L."/>
            <person name="Ettema T.J."/>
        </authorList>
    </citation>
    <scope>NUCLEOTIDE SEQUENCE</scope>
</reference>
<comment type="caution">
    <text evidence="1">The sequence shown here is derived from an EMBL/GenBank/DDBJ whole genome shotgun (WGS) entry which is preliminary data.</text>
</comment>
<sequence length="188" mass="20239">MGFPVIAAIAGASVGISAAKNFFGGRGDRQRTSEAISNLESLRPEIKRAGEESTGIQREAVEGFRNFDAMAGFDEELAARTRAPLESVQARSNESGTFRSGRRIQGEQEVIGREAATLLTARQRLQLQGYAGLSGAGAQLGETSLDFIGAKSELESGFAEFFEGRSARRNKETMDMFRMFMQTQGAGG</sequence>